<dbReference type="SUPFAM" id="SSF56672">
    <property type="entry name" value="DNA/RNA polymerases"/>
    <property type="match status" value="1"/>
</dbReference>
<proteinExistence type="predicted"/>
<accession>A0AA38T6A7</accession>
<sequence length="574" mass="64864">MTLKPDLIDGILVANEIVNAAKKSKMKMAIFKVDFEKVFDTVNWNFLIYTMEQMGFGPKWRKWIRGCLVSASISILVSESPTKELKMERGLRQGDPLSPFLFLIAGEALQQMTIQACSKGLFKGLNLANTNRNLSLLQFADDAVFFGKWSSSNIRNLTKLLKCFYEVSGLKINLAKCSLMGIGVDVTEVQRMAQGLQCKVEKLPFLYLGMPVGINMRRKAAWSEVYNKFNKKLSCWKSKLLSHGGSSHSPKFGFNGLASLILLSVQGTGGRIRRRFFWGFNEGDNKIHWISWKKVLLPNSLGGLGVASLKAKNMALLCKWYWLYGEMLSLDSTALMEGLKTTHLIPEYGIDFCSSFSKIIADGSTTKFWTDVKVGNAVNLKTLFPKLFALETNKEAMFKECWQFFNEKPEADLSQHLPSELMDTIVENPSNFTWNSLLPIKVNLFMWTLLNNGLPRNCLFCDGAEESGDHCFFSCPISINVWRKVWAWCDHTNASALQGKCPNTVITHAIYSISLCSLWSWRNRILHGRPHDLNRIKQEDLFPSIQNLSALWVGNMGRSSKINWSGWCKSPLGS</sequence>
<dbReference type="PROSITE" id="PS50878">
    <property type="entry name" value="RT_POL"/>
    <property type="match status" value="1"/>
</dbReference>
<gene>
    <name evidence="2" type="ORF">OSB04_025284</name>
</gene>
<dbReference type="Proteomes" id="UP001172457">
    <property type="component" value="Chromosome 6"/>
</dbReference>
<evidence type="ECO:0000313" key="2">
    <source>
        <dbReference type="EMBL" id="KAJ9545577.1"/>
    </source>
</evidence>
<reference evidence="2" key="1">
    <citation type="submission" date="2023-03" db="EMBL/GenBank/DDBJ databases">
        <title>Chromosome-scale reference genome and RAD-based genetic map of yellow starthistle (Centaurea solstitialis) reveal putative structural variation and QTLs associated with invader traits.</title>
        <authorList>
            <person name="Reatini B."/>
            <person name="Cang F.A."/>
            <person name="Jiang Q."/>
            <person name="Mckibben M.T.W."/>
            <person name="Barker M.S."/>
            <person name="Rieseberg L.H."/>
            <person name="Dlugosch K.M."/>
        </authorList>
    </citation>
    <scope>NUCLEOTIDE SEQUENCE</scope>
    <source>
        <strain evidence="2">CAN-66</strain>
        <tissue evidence="2">Leaf</tissue>
    </source>
</reference>
<dbReference type="PANTHER" id="PTHR33116:SF77">
    <property type="entry name" value="RNA-DIRECTED DNA POLYMERASE"/>
    <property type="match status" value="1"/>
</dbReference>
<dbReference type="PANTHER" id="PTHR33116">
    <property type="entry name" value="REVERSE TRANSCRIPTASE ZINC-BINDING DOMAIN-CONTAINING PROTEIN-RELATED-RELATED"/>
    <property type="match status" value="1"/>
</dbReference>
<dbReference type="InterPro" id="IPR043502">
    <property type="entry name" value="DNA/RNA_pol_sf"/>
</dbReference>
<name>A0AA38T6A7_9ASTR</name>
<dbReference type="Pfam" id="PF00078">
    <property type="entry name" value="RVT_1"/>
    <property type="match status" value="1"/>
</dbReference>
<evidence type="ECO:0000313" key="3">
    <source>
        <dbReference type="Proteomes" id="UP001172457"/>
    </source>
</evidence>
<dbReference type="EMBL" id="JARYMX010000006">
    <property type="protein sequence ID" value="KAJ9545577.1"/>
    <property type="molecule type" value="Genomic_DNA"/>
</dbReference>
<protein>
    <recommendedName>
        <fullName evidence="1">Reverse transcriptase domain-containing protein</fullName>
    </recommendedName>
</protein>
<dbReference type="AlphaFoldDB" id="A0AA38T6A7"/>
<evidence type="ECO:0000259" key="1">
    <source>
        <dbReference type="PROSITE" id="PS50878"/>
    </source>
</evidence>
<organism evidence="2 3">
    <name type="scientific">Centaurea solstitialis</name>
    <name type="common">yellow star-thistle</name>
    <dbReference type="NCBI Taxonomy" id="347529"/>
    <lineage>
        <taxon>Eukaryota</taxon>
        <taxon>Viridiplantae</taxon>
        <taxon>Streptophyta</taxon>
        <taxon>Embryophyta</taxon>
        <taxon>Tracheophyta</taxon>
        <taxon>Spermatophyta</taxon>
        <taxon>Magnoliopsida</taxon>
        <taxon>eudicotyledons</taxon>
        <taxon>Gunneridae</taxon>
        <taxon>Pentapetalae</taxon>
        <taxon>asterids</taxon>
        <taxon>campanulids</taxon>
        <taxon>Asterales</taxon>
        <taxon>Asteraceae</taxon>
        <taxon>Carduoideae</taxon>
        <taxon>Cardueae</taxon>
        <taxon>Centaureinae</taxon>
        <taxon>Centaurea</taxon>
    </lineage>
</organism>
<comment type="caution">
    <text evidence="2">The sequence shown here is derived from an EMBL/GenBank/DDBJ whole genome shotgun (WGS) entry which is preliminary data.</text>
</comment>
<feature type="domain" description="Reverse transcriptase" evidence="1">
    <location>
        <begin position="1"/>
        <end position="212"/>
    </location>
</feature>
<dbReference type="CDD" id="cd01650">
    <property type="entry name" value="RT_nLTR_like"/>
    <property type="match status" value="1"/>
</dbReference>
<keyword evidence="3" id="KW-1185">Reference proteome</keyword>
<dbReference type="InterPro" id="IPR000477">
    <property type="entry name" value="RT_dom"/>
</dbReference>